<dbReference type="Pfam" id="PF18962">
    <property type="entry name" value="Por_Secre_tail"/>
    <property type="match status" value="1"/>
</dbReference>
<organism evidence="3 4">
    <name type="scientific">Candidatus Opimibacter skivensis</name>
    <dbReference type="NCBI Taxonomy" id="2982028"/>
    <lineage>
        <taxon>Bacteria</taxon>
        <taxon>Pseudomonadati</taxon>
        <taxon>Bacteroidota</taxon>
        <taxon>Saprospiria</taxon>
        <taxon>Saprospirales</taxon>
        <taxon>Saprospiraceae</taxon>
        <taxon>Candidatus Opimibacter</taxon>
    </lineage>
</organism>
<dbReference type="SUPFAM" id="SSF49299">
    <property type="entry name" value="PKD domain"/>
    <property type="match status" value="1"/>
</dbReference>
<name>A0A9D7XPD0_9BACT</name>
<dbReference type="SUPFAM" id="SSF110296">
    <property type="entry name" value="Oligoxyloglucan reducing end-specific cellobiohydrolase"/>
    <property type="match status" value="2"/>
</dbReference>
<sequence>MRKLYFLIFPVLFVSLGIYLRYDHQVRNGIEEEENLQLDIKGAIEDHIRTSSDVDLGTIPYDKLFKAIDEGQRRLAHPSHSRSMPGSISNPNWYERGPSNRGGRTRAIMIDASDPNRNRIWVGGVSGGLWRTDDITMANPKWTKLGLYFESISISDIAQDPNHHDVIYVSTGESYTSDVQGAGIFRSRDDGATWTLIPSTINTVFQTVNEIYVHTNGDIYAATAENGLMRSQDDGETWNKVLGAGLSGTSSDNFHDLLFNASNQTFYTSDDYSIFKSTTGDADDWTDIGESKPGFPGNVNRVEFTICPSDPNILYAIGAIGSFSSNTFVTNDGGENWISKAEPAIFFTYGQAWYDLDIAADPNNCQRILAAGVGIAESNQQGSSWRPILTDMHPDHHNITFDPLMPGRIFFGNDGGIWLSEDNGTTVSDKSYGYVTTQFYAGAIHPDAGSPYVMGGTQDNNSLIISEPGLSSSKIAYGGDGIFCFIDQDEPNIQIVSSQYGNYKLSTDGGSSFDSGVSVDGEFINRSGYDDRADILYGQVNQSGVNDVDFFRWDVKTGVLDKVDVVGFNIVVTAVKADPLVPNRVYFGGQSGLVLRTDNTNVGNPQGSVYADLPGTANVSCIYKDKLSESDALISLFNYGATLENVWVTYNDGADWTAIEGDLPDIPVRWAIFDPADHDHAMIATDAGIWATDDINGDFTHWEPTNPKRGMPFVRVDMLLMRESDKMVLAATYGRGLMTTDIFAAPSPAIEVQAIGYVGEPVLVDGVKSVNAQKFEWALGDNTSETDSVFYHTYSTPGVYAVSLTINGTLTTTKSISILPYLGVPYQKDEVNYSGDFESHPEHFAANTIKGTGFQSGVSTIPGKDGTVSGTTAWVLGINDVQYQNSSEAYLYTPMFDMSEPELYELKFFGKYAFQNPNDGFQIEYSTDAGVSWQQLGSDEDQGWYNYKNLSIQTLAFGIGKSYFTGVHTAWTQYVKDISNLAGNARVCFRYTFKSDFAGQAKGLAIDNFEITKYEGPLQTTITKFDASYTADQDVTVMWSTGVEYQCQKFILERSYTGLGFTPVLEETAAGIVSTFPHEYMRVDKSLRKVIYYRLNVINENQDLNYYNRFYTDTIVVRRDVDPDIVYYVLTNPFSDRIDISFSSMITDKVSLKLFDVSGKLVKDEIAFPNNISYSIQNLHLTPGIYFLNIQIGDRPTVTYKLLTIGQ</sequence>
<dbReference type="Gene3D" id="2.60.40.10">
    <property type="entry name" value="Immunoglobulins"/>
    <property type="match status" value="1"/>
</dbReference>
<dbReference type="InterPro" id="IPR026444">
    <property type="entry name" value="Secre_tail"/>
</dbReference>
<dbReference type="Gene3D" id="2.130.10.10">
    <property type="entry name" value="YVTN repeat-like/Quinoprotein amine dehydrogenase"/>
    <property type="match status" value="2"/>
</dbReference>
<dbReference type="Proteomes" id="UP000808337">
    <property type="component" value="Unassembled WGS sequence"/>
</dbReference>
<feature type="region of interest" description="Disordered" evidence="1">
    <location>
        <begin position="75"/>
        <end position="100"/>
    </location>
</feature>
<dbReference type="PROSITE" id="PS50093">
    <property type="entry name" value="PKD"/>
    <property type="match status" value="1"/>
</dbReference>
<dbReference type="InterPro" id="IPR015943">
    <property type="entry name" value="WD40/YVTN_repeat-like_dom_sf"/>
</dbReference>
<dbReference type="InterPro" id="IPR000601">
    <property type="entry name" value="PKD_dom"/>
</dbReference>
<dbReference type="Gene3D" id="2.60.120.260">
    <property type="entry name" value="Galactose-binding domain-like"/>
    <property type="match status" value="1"/>
</dbReference>
<evidence type="ECO:0000256" key="1">
    <source>
        <dbReference type="SAM" id="MobiDB-lite"/>
    </source>
</evidence>
<evidence type="ECO:0000313" key="3">
    <source>
        <dbReference type="EMBL" id="MBK9981896.1"/>
    </source>
</evidence>
<comment type="caution">
    <text evidence="3">The sequence shown here is derived from an EMBL/GenBank/DDBJ whole genome shotgun (WGS) entry which is preliminary data.</text>
</comment>
<accession>A0A9D7XPD0</accession>
<dbReference type="GO" id="GO:0010411">
    <property type="term" value="P:xyloglucan metabolic process"/>
    <property type="evidence" value="ECO:0007669"/>
    <property type="project" value="TreeGrafter"/>
</dbReference>
<dbReference type="Pfam" id="PF18911">
    <property type="entry name" value="PKD_4"/>
    <property type="match status" value="1"/>
</dbReference>
<evidence type="ECO:0000259" key="2">
    <source>
        <dbReference type="PROSITE" id="PS50093"/>
    </source>
</evidence>
<gene>
    <name evidence="3" type="ORF">IPP15_05640</name>
</gene>
<protein>
    <submittedName>
        <fullName evidence="3">T9SS type A sorting domain-containing protein</fullName>
    </submittedName>
</protein>
<dbReference type="InterPro" id="IPR052025">
    <property type="entry name" value="Xyloglucanase_GH74"/>
</dbReference>
<dbReference type="InterPro" id="IPR013783">
    <property type="entry name" value="Ig-like_fold"/>
</dbReference>
<dbReference type="PANTHER" id="PTHR43739">
    <property type="entry name" value="XYLOGLUCANASE (EUROFUNG)"/>
    <property type="match status" value="1"/>
</dbReference>
<evidence type="ECO:0000313" key="4">
    <source>
        <dbReference type="Proteomes" id="UP000808337"/>
    </source>
</evidence>
<dbReference type="PANTHER" id="PTHR43739:SF5">
    <property type="entry name" value="EXO-ALPHA-SIALIDASE"/>
    <property type="match status" value="1"/>
</dbReference>
<dbReference type="AlphaFoldDB" id="A0A9D7XPD0"/>
<feature type="domain" description="PKD" evidence="2">
    <location>
        <begin position="745"/>
        <end position="818"/>
    </location>
</feature>
<reference evidence="3 4" key="1">
    <citation type="submission" date="2020-10" db="EMBL/GenBank/DDBJ databases">
        <title>Connecting structure to function with the recovery of over 1000 high-quality activated sludge metagenome-assembled genomes encoding full-length rRNA genes using long-read sequencing.</title>
        <authorList>
            <person name="Singleton C.M."/>
            <person name="Petriglieri F."/>
            <person name="Kristensen J.M."/>
            <person name="Kirkegaard R.H."/>
            <person name="Michaelsen T.Y."/>
            <person name="Andersen M.H."/>
            <person name="Karst S.M."/>
            <person name="Dueholm M.S."/>
            <person name="Nielsen P.H."/>
            <person name="Albertsen M."/>
        </authorList>
    </citation>
    <scope>NUCLEOTIDE SEQUENCE [LARGE SCALE GENOMIC DNA]</scope>
    <source>
        <strain evidence="3">Ribe_18-Q3-R11-54_MAXAC.273</strain>
    </source>
</reference>
<dbReference type="InterPro" id="IPR035986">
    <property type="entry name" value="PKD_dom_sf"/>
</dbReference>
<proteinExistence type="predicted"/>
<dbReference type="NCBIfam" id="TIGR04183">
    <property type="entry name" value="Por_Secre_tail"/>
    <property type="match status" value="1"/>
</dbReference>
<dbReference type="EMBL" id="JADKGY010000001">
    <property type="protein sequence ID" value="MBK9981896.1"/>
    <property type="molecule type" value="Genomic_DNA"/>
</dbReference>
<feature type="compositionally biased region" description="Polar residues" evidence="1">
    <location>
        <begin position="81"/>
        <end position="92"/>
    </location>
</feature>